<evidence type="ECO:0000259" key="7">
    <source>
        <dbReference type="Pfam" id="PF04138"/>
    </source>
</evidence>
<protein>
    <submittedName>
        <fullName evidence="8">GtrA family protein</fullName>
    </submittedName>
</protein>
<keyword evidence="9" id="KW-1185">Reference proteome</keyword>
<dbReference type="EMBL" id="QRPK01000024">
    <property type="protein sequence ID" value="RHM10938.1"/>
    <property type="molecule type" value="Genomic_DNA"/>
</dbReference>
<feature type="transmembrane region" description="Helical" evidence="6">
    <location>
        <begin position="12"/>
        <end position="33"/>
    </location>
</feature>
<dbReference type="OrthoDB" id="361483at2"/>
<evidence type="ECO:0000256" key="6">
    <source>
        <dbReference type="SAM" id="Phobius"/>
    </source>
</evidence>
<comment type="subcellular location">
    <subcellularLocation>
        <location evidence="1">Membrane</location>
        <topology evidence="1">Multi-pass membrane protein</topology>
    </subcellularLocation>
</comment>
<feature type="transmembrane region" description="Helical" evidence="6">
    <location>
        <begin position="113"/>
        <end position="132"/>
    </location>
</feature>
<dbReference type="PANTHER" id="PTHR38459">
    <property type="entry name" value="PROPHAGE BACTOPRENOL-LINKED GLUCOSE TRANSLOCASE HOMOLOG"/>
    <property type="match status" value="1"/>
</dbReference>
<dbReference type="GO" id="GO:0000271">
    <property type="term" value="P:polysaccharide biosynthetic process"/>
    <property type="evidence" value="ECO:0007669"/>
    <property type="project" value="InterPro"/>
</dbReference>
<keyword evidence="5 6" id="KW-0472">Membrane</keyword>
<evidence type="ECO:0000256" key="3">
    <source>
        <dbReference type="ARBA" id="ARBA00022692"/>
    </source>
</evidence>
<dbReference type="PANTHER" id="PTHR38459:SF5">
    <property type="entry name" value="CELL WALL TEICHOIC ACID GLYCOSYLATION PROTEIN GTCA"/>
    <property type="match status" value="1"/>
</dbReference>
<accession>A0A415PE23</accession>
<gene>
    <name evidence="8" type="ORF">DWZ83_05925</name>
</gene>
<evidence type="ECO:0000256" key="1">
    <source>
        <dbReference type="ARBA" id="ARBA00004141"/>
    </source>
</evidence>
<comment type="caution">
    <text evidence="8">The sequence shown here is derived from an EMBL/GenBank/DDBJ whole genome shotgun (WGS) entry which is preliminary data.</text>
</comment>
<dbReference type="Pfam" id="PF04138">
    <property type="entry name" value="GtrA_DPMS_TM"/>
    <property type="match status" value="1"/>
</dbReference>
<evidence type="ECO:0000256" key="5">
    <source>
        <dbReference type="ARBA" id="ARBA00023136"/>
    </source>
</evidence>
<dbReference type="GO" id="GO:0005886">
    <property type="term" value="C:plasma membrane"/>
    <property type="evidence" value="ECO:0007669"/>
    <property type="project" value="TreeGrafter"/>
</dbReference>
<feature type="transmembrane region" description="Helical" evidence="6">
    <location>
        <begin position="79"/>
        <end position="101"/>
    </location>
</feature>
<keyword evidence="3 6" id="KW-0812">Transmembrane</keyword>
<dbReference type="InterPro" id="IPR007267">
    <property type="entry name" value="GtrA_DPMS_TM"/>
</dbReference>
<dbReference type="InterPro" id="IPR051401">
    <property type="entry name" value="GtrA_CellWall_Glycosyl"/>
</dbReference>
<evidence type="ECO:0000313" key="9">
    <source>
        <dbReference type="Proteomes" id="UP000284868"/>
    </source>
</evidence>
<feature type="transmembrane region" description="Helical" evidence="6">
    <location>
        <begin position="39"/>
        <end position="58"/>
    </location>
</feature>
<evidence type="ECO:0000256" key="2">
    <source>
        <dbReference type="ARBA" id="ARBA00009399"/>
    </source>
</evidence>
<name>A0A415PE23_9FIRM</name>
<proteinExistence type="inferred from homology"/>
<evidence type="ECO:0000256" key="4">
    <source>
        <dbReference type="ARBA" id="ARBA00022989"/>
    </source>
</evidence>
<evidence type="ECO:0000313" key="8">
    <source>
        <dbReference type="EMBL" id="RHM10938.1"/>
    </source>
</evidence>
<dbReference type="AlphaFoldDB" id="A0A415PE23"/>
<reference evidence="8 9" key="1">
    <citation type="submission" date="2018-08" db="EMBL/GenBank/DDBJ databases">
        <title>A genome reference for cultivated species of the human gut microbiota.</title>
        <authorList>
            <person name="Zou Y."/>
            <person name="Xue W."/>
            <person name="Luo G."/>
        </authorList>
    </citation>
    <scope>NUCLEOTIDE SEQUENCE [LARGE SCALE GENOMIC DNA]</scope>
    <source>
        <strain evidence="8 9">AF35-6BH</strain>
    </source>
</reference>
<sequence>MMMQIFHKYKEMILYIFFGICTTAVNIVVYYISFYFLSLGTSISTILSWLLSVIFAYLTNKLWVFNNNATSKGSIIKEIVSFYGCRLATGALDLCFMVIFVDCLHFNNMLMKILSNVIVVILNYIFSKFYIFKK</sequence>
<keyword evidence="4 6" id="KW-1133">Transmembrane helix</keyword>
<organism evidence="8 9">
    <name type="scientific">Amedibacillus dolichus</name>
    <dbReference type="NCBI Taxonomy" id="31971"/>
    <lineage>
        <taxon>Bacteria</taxon>
        <taxon>Bacillati</taxon>
        <taxon>Bacillota</taxon>
        <taxon>Erysipelotrichia</taxon>
        <taxon>Erysipelotrichales</taxon>
        <taxon>Erysipelotrichaceae</taxon>
        <taxon>Amedibacillus</taxon>
    </lineage>
</organism>
<comment type="similarity">
    <text evidence="2">Belongs to the GtrA family.</text>
</comment>
<feature type="domain" description="GtrA/DPMS transmembrane" evidence="7">
    <location>
        <begin position="15"/>
        <end position="132"/>
    </location>
</feature>
<dbReference type="Proteomes" id="UP000284868">
    <property type="component" value="Unassembled WGS sequence"/>
</dbReference>